<gene>
    <name evidence="11" type="ORF">C0Q70_21160</name>
</gene>
<feature type="compositionally biased region" description="Polar residues" evidence="8">
    <location>
        <begin position="7"/>
        <end position="17"/>
    </location>
</feature>
<evidence type="ECO:0000256" key="5">
    <source>
        <dbReference type="ARBA" id="ARBA00023136"/>
    </source>
</evidence>
<dbReference type="Proteomes" id="UP000245119">
    <property type="component" value="Linkage Group LG14"/>
</dbReference>
<keyword evidence="2 9" id="KW-0812">Transmembrane</keyword>
<feature type="transmembrane region" description="Helical" evidence="9">
    <location>
        <begin position="269"/>
        <end position="289"/>
    </location>
</feature>
<comment type="subcellular location">
    <subcellularLocation>
        <location evidence="1">Membrane</location>
        <topology evidence="1">Multi-pass membrane protein</topology>
    </subcellularLocation>
</comment>
<keyword evidence="6" id="KW-0675">Receptor</keyword>
<evidence type="ECO:0000256" key="4">
    <source>
        <dbReference type="ARBA" id="ARBA00023040"/>
    </source>
</evidence>
<evidence type="ECO:0000256" key="9">
    <source>
        <dbReference type="SAM" id="Phobius"/>
    </source>
</evidence>
<comment type="caution">
    <text evidence="11">The sequence shown here is derived from an EMBL/GenBank/DDBJ whole genome shotgun (WGS) entry which is preliminary data.</text>
</comment>
<keyword evidence="4" id="KW-0297">G-protein coupled receptor</keyword>
<keyword evidence="3 9" id="KW-1133">Transmembrane helix</keyword>
<feature type="transmembrane region" description="Helical" evidence="9">
    <location>
        <begin position="54"/>
        <end position="74"/>
    </location>
</feature>
<evidence type="ECO:0000313" key="11">
    <source>
        <dbReference type="EMBL" id="PVD18610.1"/>
    </source>
</evidence>
<dbReference type="GO" id="GO:0004930">
    <property type="term" value="F:G protein-coupled receptor activity"/>
    <property type="evidence" value="ECO:0007669"/>
    <property type="project" value="UniProtKB-KW"/>
</dbReference>
<evidence type="ECO:0000256" key="6">
    <source>
        <dbReference type="ARBA" id="ARBA00023170"/>
    </source>
</evidence>
<dbReference type="PANTHER" id="PTHR24243:SF230">
    <property type="entry name" value="G-PROTEIN COUPLED RECEPTORS FAMILY 1 PROFILE DOMAIN-CONTAINING PROTEIN"/>
    <property type="match status" value="1"/>
</dbReference>
<feature type="transmembrane region" description="Helical" evidence="9">
    <location>
        <begin position="126"/>
        <end position="148"/>
    </location>
</feature>
<feature type="transmembrane region" description="Helical" evidence="9">
    <location>
        <begin position="86"/>
        <end position="106"/>
    </location>
</feature>
<keyword evidence="5 9" id="KW-0472">Membrane</keyword>
<keyword evidence="7" id="KW-0807">Transducer</keyword>
<dbReference type="GO" id="GO:0005886">
    <property type="term" value="C:plasma membrane"/>
    <property type="evidence" value="ECO:0007669"/>
    <property type="project" value="TreeGrafter"/>
</dbReference>
<dbReference type="PRINTS" id="PR00237">
    <property type="entry name" value="GPCRRHODOPSN"/>
</dbReference>
<feature type="transmembrane region" description="Helical" evidence="9">
    <location>
        <begin position="211"/>
        <end position="240"/>
    </location>
</feature>
<dbReference type="InterPro" id="IPR000276">
    <property type="entry name" value="GPCR_Rhodpsn"/>
</dbReference>
<evidence type="ECO:0000259" key="10">
    <source>
        <dbReference type="PROSITE" id="PS50262"/>
    </source>
</evidence>
<name>A0A2T7NBR1_POMCA</name>
<protein>
    <recommendedName>
        <fullName evidence="10">G-protein coupled receptors family 1 profile domain-containing protein</fullName>
    </recommendedName>
</protein>
<sequence length="382" mass="43544">MDFRRINGTSGDLTSQPMHMLMPGGQGDNDTAEMTYFDPDRSSAYVFSRRVQTVVIPFICVLGVVGNVLAIGTFLSTSLRTTSCCLYLAAKSFFDIGFLLSLSVMWLYQLRVPLLTTTGVCQVTVYLTYVCGCLSVWFVVLITLENFVRFTRPRMVPRHCTVFRARRLIPAMTIFAAVLYNFSLWTTGVVVAPDGTLHCTSLLEFENIVTVLTLIDTALTLVLPSLIMIFLILAIVVKVVESFKRKKRLRSVVQRAHTRRRLTPEGKMTTFLFAISVIFLLLNTPTHAIRLKMMIELYLQGTAPSYNDWILQRFFEVLFYLNFSTNCLVYMVFGENFRHVFLARYLDRCLHKGNIHNEESDVSPILLHRRTHAEEPSLATDI</sequence>
<feature type="domain" description="G-protein coupled receptors family 1 profile" evidence="10">
    <location>
        <begin position="66"/>
        <end position="330"/>
    </location>
</feature>
<accession>A0A2T7NBR1</accession>
<dbReference type="CDD" id="cd14978">
    <property type="entry name" value="7tmA_FMRFamide_R-like"/>
    <property type="match status" value="1"/>
</dbReference>
<reference evidence="11 12" key="1">
    <citation type="submission" date="2018-04" db="EMBL/GenBank/DDBJ databases">
        <title>The genome of golden apple snail Pomacea canaliculata provides insight into stress tolerance and invasive adaptation.</title>
        <authorList>
            <person name="Liu C."/>
            <person name="Liu B."/>
            <person name="Ren Y."/>
            <person name="Zhang Y."/>
            <person name="Wang H."/>
            <person name="Li S."/>
            <person name="Jiang F."/>
            <person name="Yin L."/>
            <person name="Zhang G."/>
            <person name="Qian W."/>
            <person name="Fan W."/>
        </authorList>
    </citation>
    <scope>NUCLEOTIDE SEQUENCE [LARGE SCALE GENOMIC DNA]</scope>
    <source>
        <strain evidence="11">SZHN2017</strain>
        <tissue evidence="11">Muscle</tissue>
    </source>
</reference>
<dbReference type="AlphaFoldDB" id="A0A2T7NBR1"/>
<dbReference type="InterPro" id="IPR017452">
    <property type="entry name" value="GPCR_Rhodpsn_7TM"/>
</dbReference>
<keyword evidence="12" id="KW-1185">Reference proteome</keyword>
<proteinExistence type="predicted"/>
<evidence type="ECO:0000256" key="1">
    <source>
        <dbReference type="ARBA" id="ARBA00004141"/>
    </source>
</evidence>
<evidence type="ECO:0000256" key="3">
    <source>
        <dbReference type="ARBA" id="ARBA00022989"/>
    </source>
</evidence>
<dbReference type="Pfam" id="PF00001">
    <property type="entry name" value="7tm_1"/>
    <property type="match status" value="1"/>
</dbReference>
<organism evidence="11 12">
    <name type="scientific">Pomacea canaliculata</name>
    <name type="common">Golden apple snail</name>
    <dbReference type="NCBI Taxonomy" id="400727"/>
    <lineage>
        <taxon>Eukaryota</taxon>
        <taxon>Metazoa</taxon>
        <taxon>Spiralia</taxon>
        <taxon>Lophotrochozoa</taxon>
        <taxon>Mollusca</taxon>
        <taxon>Gastropoda</taxon>
        <taxon>Caenogastropoda</taxon>
        <taxon>Architaenioglossa</taxon>
        <taxon>Ampullarioidea</taxon>
        <taxon>Ampullariidae</taxon>
        <taxon>Pomacea</taxon>
    </lineage>
</organism>
<dbReference type="SUPFAM" id="SSF81321">
    <property type="entry name" value="Family A G protein-coupled receptor-like"/>
    <property type="match status" value="1"/>
</dbReference>
<dbReference type="Gene3D" id="1.20.1070.10">
    <property type="entry name" value="Rhodopsin 7-helix transmembrane proteins"/>
    <property type="match status" value="1"/>
</dbReference>
<dbReference type="PANTHER" id="PTHR24243">
    <property type="entry name" value="G-PROTEIN COUPLED RECEPTOR"/>
    <property type="match status" value="1"/>
</dbReference>
<feature type="region of interest" description="Disordered" evidence="8">
    <location>
        <begin position="1"/>
        <end position="21"/>
    </location>
</feature>
<evidence type="ECO:0000256" key="2">
    <source>
        <dbReference type="ARBA" id="ARBA00022692"/>
    </source>
</evidence>
<dbReference type="PROSITE" id="PS50262">
    <property type="entry name" value="G_PROTEIN_RECEP_F1_2"/>
    <property type="match status" value="1"/>
</dbReference>
<evidence type="ECO:0000256" key="8">
    <source>
        <dbReference type="SAM" id="MobiDB-lite"/>
    </source>
</evidence>
<dbReference type="OrthoDB" id="9990906at2759"/>
<feature type="transmembrane region" description="Helical" evidence="9">
    <location>
        <begin position="309"/>
        <end position="333"/>
    </location>
</feature>
<evidence type="ECO:0000256" key="7">
    <source>
        <dbReference type="ARBA" id="ARBA00023224"/>
    </source>
</evidence>
<feature type="transmembrane region" description="Helical" evidence="9">
    <location>
        <begin position="168"/>
        <end position="191"/>
    </location>
</feature>
<dbReference type="EMBL" id="PZQS01000014">
    <property type="protein sequence ID" value="PVD18610.1"/>
    <property type="molecule type" value="Genomic_DNA"/>
</dbReference>
<evidence type="ECO:0000313" key="12">
    <source>
        <dbReference type="Proteomes" id="UP000245119"/>
    </source>
</evidence>